<accession>A0A8R1YQL8</accession>
<keyword evidence="2" id="KW-1185">Reference proteome</keyword>
<gene>
    <name evidence="1" type="primary">WBGene00273872</name>
</gene>
<dbReference type="Proteomes" id="UP000005239">
    <property type="component" value="Unassembled WGS sequence"/>
</dbReference>
<evidence type="ECO:0000313" key="1">
    <source>
        <dbReference type="EnsemblMetazoa" id="PPA35503.1"/>
    </source>
</evidence>
<dbReference type="EnsemblMetazoa" id="PPA35503.1">
    <property type="protein sequence ID" value="PPA35503.1"/>
    <property type="gene ID" value="WBGene00273872"/>
</dbReference>
<evidence type="ECO:0000313" key="2">
    <source>
        <dbReference type="Proteomes" id="UP000005239"/>
    </source>
</evidence>
<accession>A0A2A6B7C5</accession>
<organism evidence="1 2">
    <name type="scientific">Pristionchus pacificus</name>
    <name type="common">Parasitic nematode worm</name>
    <dbReference type="NCBI Taxonomy" id="54126"/>
    <lineage>
        <taxon>Eukaryota</taxon>
        <taxon>Metazoa</taxon>
        <taxon>Ecdysozoa</taxon>
        <taxon>Nematoda</taxon>
        <taxon>Chromadorea</taxon>
        <taxon>Rhabditida</taxon>
        <taxon>Rhabditina</taxon>
        <taxon>Diplogasteromorpha</taxon>
        <taxon>Diplogasteroidea</taxon>
        <taxon>Neodiplogasteridae</taxon>
        <taxon>Pristionchus</taxon>
    </lineage>
</organism>
<sequence>MSSKPKFRCYFVVSRDGEMDLYGEGDVGEWYLRRRKEDGEEYDYRLEEECERRRQQDILGPLASDIVPNMQEIPKSRKNKRVDDKGDQECAVVRRPKALSLGVDERCREESAVLFRRIKGWGDGSLWRRGCGRVDFGGWMIYFWTQAID</sequence>
<reference evidence="1" key="2">
    <citation type="submission" date="2022-06" db="UniProtKB">
        <authorList>
            <consortium name="EnsemblMetazoa"/>
        </authorList>
    </citation>
    <scope>IDENTIFICATION</scope>
    <source>
        <strain evidence="1">PS312</strain>
    </source>
</reference>
<proteinExistence type="predicted"/>
<dbReference type="AlphaFoldDB" id="A0A2A6B7C5"/>
<protein>
    <submittedName>
        <fullName evidence="1">Uncharacterized protein</fullName>
    </submittedName>
</protein>
<reference evidence="2" key="1">
    <citation type="journal article" date="2008" name="Nat. Genet.">
        <title>The Pristionchus pacificus genome provides a unique perspective on nematode lifestyle and parasitism.</title>
        <authorList>
            <person name="Dieterich C."/>
            <person name="Clifton S.W."/>
            <person name="Schuster L.N."/>
            <person name="Chinwalla A."/>
            <person name="Delehaunty K."/>
            <person name="Dinkelacker I."/>
            <person name="Fulton L."/>
            <person name="Fulton R."/>
            <person name="Godfrey J."/>
            <person name="Minx P."/>
            <person name="Mitreva M."/>
            <person name="Roeseler W."/>
            <person name="Tian H."/>
            <person name="Witte H."/>
            <person name="Yang S.P."/>
            <person name="Wilson R.K."/>
            <person name="Sommer R.J."/>
        </authorList>
    </citation>
    <scope>NUCLEOTIDE SEQUENCE [LARGE SCALE GENOMIC DNA]</scope>
    <source>
        <strain evidence="2">PS312</strain>
    </source>
</reference>
<name>A0A2A6B7C5_PRIPA</name>